<sequence>MAAPRATQLLALRRVTAITKRHLHMTGPATFSSPLLSSTTERPAGAIPNASISLENTSTRRPSTSPFTSNGTADSSPVNKPVRHFNTSRALKAVNDTSTIDFAYLPDFDPDLVQAPLIRVPLMPENFSPKRDGVHAPEVGDEAVMRPQISSMSADSTYSPVSEVHDNNSVPIDFHAVADRVSAAATKIKEPVQEQVGAVKQLWDDVLEDVLGPKGKKSMN</sequence>
<reference evidence="1" key="1">
    <citation type="submission" date="2024-02" db="EMBL/GenBank/DDBJ databases">
        <title>Metagenome Assembled Genome of Zalaria obscura JY119.</title>
        <authorList>
            <person name="Vighnesh L."/>
            <person name="Jagadeeshwari U."/>
            <person name="Venkata Ramana C."/>
            <person name="Sasikala C."/>
        </authorList>
    </citation>
    <scope>NUCLEOTIDE SEQUENCE</scope>
    <source>
        <strain evidence="1">JY119</strain>
    </source>
</reference>
<keyword evidence="2" id="KW-1185">Reference proteome</keyword>
<dbReference type="EMBL" id="JAMKPW020000012">
    <property type="protein sequence ID" value="KAK8212866.1"/>
    <property type="molecule type" value="Genomic_DNA"/>
</dbReference>
<organism evidence="1 2">
    <name type="scientific">Zalaria obscura</name>
    <dbReference type="NCBI Taxonomy" id="2024903"/>
    <lineage>
        <taxon>Eukaryota</taxon>
        <taxon>Fungi</taxon>
        <taxon>Dikarya</taxon>
        <taxon>Ascomycota</taxon>
        <taxon>Pezizomycotina</taxon>
        <taxon>Dothideomycetes</taxon>
        <taxon>Dothideomycetidae</taxon>
        <taxon>Dothideales</taxon>
        <taxon>Zalariaceae</taxon>
        <taxon>Zalaria</taxon>
    </lineage>
</organism>
<evidence type="ECO:0000313" key="2">
    <source>
        <dbReference type="Proteomes" id="UP001320706"/>
    </source>
</evidence>
<name>A0ACC3SHQ1_9PEZI</name>
<gene>
    <name evidence="1" type="ORF">M8818_003031</name>
</gene>
<protein>
    <submittedName>
        <fullName evidence="1">Uncharacterized protein</fullName>
    </submittedName>
</protein>
<accession>A0ACC3SHQ1</accession>
<dbReference type="Proteomes" id="UP001320706">
    <property type="component" value="Unassembled WGS sequence"/>
</dbReference>
<proteinExistence type="predicted"/>
<comment type="caution">
    <text evidence="1">The sequence shown here is derived from an EMBL/GenBank/DDBJ whole genome shotgun (WGS) entry which is preliminary data.</text>
</comment>
<evidence type="ECO:0000313" key="1">
    <source>
        <dbReference type="EMBL" id="KAK8212866.1"/>
    </source>
</evidence>